<dbReference type="SUPFAM" id="SSF51735">
    <property type="entry name" value="NAD(P)-binding Rossmann-fold domains"/>
    <property type="match status" value="1"/>
</dbReference>
<name>A0A382WHG9_9ZZZZ</name>
<organism evidence="1">
    <name type="scientific">marine metagenome</name>
    <dbReference type="NCBI Taxonomy" id="408172"/>
    <lineage>
        <taxon>unclassified sequences</taxon>
        <taxon>metagenomes</taxon>
        <taxon>ecological metagenomes</taxon>
    </lineage>
</organism>
<reference evidence="1" key="1">
    <citation type="submission" date="2018-05" db="EMBL/GenBank/DDBJ databases">
        <authorList>
            <person name="Lanie J.A."/>
            <person name="Ng W.-L."/>
            <person name="Kazmierczak K.M."/>
            <person name="Andrzejewski T.M."/>
            <person name="Davidsen T.M."/>
            <person name="Wayne K.J."/>
            <person name="Tettelin H."/>
            <person name="Glass J.I."/>
            <person name="Rusch D."/>
            <person name="Podicherti R."/>
            <person name="Tsui H.-C.T."/>
            <person name="Winkler M.E."/>
        </authorList>
    </citation>
    <scope>NUCLEOTIDE SEQUENCE</scope>
</reference>
<gene>
    <name evidence="1" type="ORF">METZ01_LOCUS411076</name>
</gene>
<protein>
    <submittedName>
        <fullName evidence="1">Uncharacterized protein</fullName>
    </submittedName>
</protein>
<dbReference type="AlphaFoldDB" id="A0A382WHG9"/>
<feature type="non-terminal residue" evidence="1">
    <location>
        <position position="1"/>
    </location>
</feature>
<evidence type="ECO:0000313" key="1">
    <source>
        <dbReference type="EMBL" id="SVD58222.1"/>
    </source>
</evidence>
<accession>A0A382WHG9</accession>
<feature type="non-terminal residue" evidence="1">
    <location>
        <position position="50"/>
    </location>
</feature>
<sequence>VYDNLMYNQLTLTELCYKKNFEFVYGDVRDYTKLNNYVDKSDVIIPLAGI</sequence>
<proteinExistence type="predicted"/>
<dbReference type="InterPro" id="IPR036291">
    <property type="entry name" value="NAD(P)-bd_dom_sf"/>
</dbReference>
<dbReference type="Gene3D" id="3.40.50.720">
    <property type="entry name" value="NAD(P)-binding Rossmann-like Domain"/>
    <property type="match status" value="1"/>
</dbReference>
<dbReference type="EMBL" id="UINC01159887">
    <property type="protein sequence ID" value="SVD58222.1"/>
    <property type="molecule type" value="Genomic_DNA"/>
</dbReference>